<evidence type="ECO:0000313" key="1">
    <source>
        <dbReference type="EMBL" id="GAC71086.1"/>
    </source>
</evidence>
<proteinExistence type="predicted"/>
<dbReference type="AlphaFoldDB" id="M0QRQ9"/>
<dbReference type="STRING" id="1223545.GS4_51_00240"/>
<reference evidence="1 2" key="1">
    <citation type="submission" date="2013-01" db="EMBL/GenBank/DDBJ databases">
        <title>Whole genome shotgun sequence of Gordonia soli NBRC 108243.</title>
        <authorList>
            <person name="Isaki-Nakamura S."/>
            <person name="Hosoyama A."/>
            <person name="Tsuchikane K."/>
            <person name="Ando Y."/>
            <person name="Baba S."/>
            <person name="Ohji S."/>
            <person name="Hamada M."/>
            <person name="Tamura T."/>
            <person name="Yamazoe A."/>
            <person name="Yamazaki S."/>
            <person name="Fujita N."/>
        </authorList>
    </citation>
    <scope>NUCLEOTIDE SEQUENCE [LARGE SCALE GENOMIC DNA]</scope>
    <source>
        <strain evidence="1 2">NBRC 108243</strain>
    </source>
</reference>
<dbReference type="OrthoDB" id="3223373at2"/>
<dbReference type="EMBL" id="BANX01000051">
    <property type="protein sequence ID" value="GAC71086.1"/>
    <property type="molecule type" value="Genomic_DNA"/>
</dbReference>
<dbReference type="Proteomes" id="UP000011666">
    <property type="component" value="Unassembled WGS sequence"/>
</dbReference>
<evidence type="ECO:0000313" key="2">
    <source>
        <dbReference type="Proteomes" id="UP000011666"/>
    </source>
</evidence>
<organism evidence="1 2">
    <name type="scientific">Gordonia soli NBRC 108243</name>
    <dbReference type="NCBI Taxonomy" id="1223545"/>
    <lineage>
        <taxon>Bacteria</taxon>
        <taxon>Bacillati</taxon>
        <taxon>Actinomycetota</taxon>
        <taxon>Actinomycetes</taxon>
        <taxon>Mycobacteriales</taxon>
        <taxon>Gordoniaceae</taxon>
        <taxon>Gordonia</taxon>
    </lineage>
</organism>
<sequence>MSAADMFARHGIADKVRAAAERETAGQVRDADEAIGRAWRVLTEATVNHNGQAFVSHWRDSSGTMHYQVSVGEFLDDEYAGNVIRESANSMAEALDRVLERLNREDWDR</sequence>
<gene>
    <name evidence="1" type="ORF">GS4_51_00240</name>
</gene>
<name>M0QRQ9_9ACTN</name>
<protein>
    <submittedName>
        <fullName evidence="1">Uncharacterized protein</fullName>
    </submittedName>
</protein>
<accession>M0QRQ9</accession>
<comment type="caution">
    <text evidence="1">The sequence shown here is derived from an EMBL/GenBank/DDBJ whole genome shotgun (WGS) entry which is preliminary data.</text>
</comment>
<dbReference type="RefSeq" id="WP_007625788.1">
    <property type="nucleotide sequence ID" value="NZ_BANX01000051.1"/>
</dbReference>
<keyword evidence="2" id="KW-1185">Reference proteome</keyword>